<feature type="compositionally biased region" description="Polar residues" evidence="3">
    <location>
        <begin position="142"/>
        <end position="155"/>
    </location>
</feature>
<comment type="similarity">
    <text evidence="1">Belongs to the TRAFAC class myosin-kinesin ATPase superfamily. Kinesin family.</text>
</comment>
<dbReference type="Gene3D" id="3.30.830.10">
    <property type="entry name" value="Metalloenzyme, LuxS/M16 peptidase-like"/>
    <property type="match status" value="1"/>
</dbReference>
<dbReference type="SUPFAM" id="SSF57667">
    <property type="entry name" value="beta-beta-alpha zinc fingers"/>
    <property type="match status" value="1"/>
</dbReference>
<comment type="caution">
    <text evidence="1">Lacks conserved residue(s) required for the propagation of feature annotation.</text>
</comment>
<proteinExistence type="inferred from homology"/>
<dbReference type="SUPFAM" id="SSF63411">
    <property type="entry name" value="LuxS/MPP-like metallohydrolase"/>
    <property type="match status" value="1"/>
</dbReference>
<reference evidence="5 6" key="1">
    <citation type="submission" date="2015-04" db="EMBL/GenBank/DDBJ databases">
        <title>Lasius niger genome sequencing.</title>
        <authorList>
            <person name="Konorov E.A."/>
            <person name="Nikitin M.A."/>
            <person name="Kirill M.V."/>
            <person name="Chang P."/>
        </authorList>
    </citation>
    <scope>NUCLEOTIDE SEQUENCE [LARGE SCALE GENOMIC DNA]</scope>
    <source>
        <tissue evidence="5">Whole</tissue>
    </source>
</reference>
<evidence type="ECO:0000313" key="5">
    <source>
        <dbReference type="EMBL" id="KMQ88511.1"/>
    </source>
</evidence>
<feature type="coiled-coil region" evidence="2">
    <location>
        <begin position="264"/>
        <end position="305"/>
    </location>
</feature>
<dbReference type="EMBL" id="LBMM01008953">
    <property type="protein sequence ID" value="KMQ88511.1"/>
    <property type="molecule type" value="Genomic_DNA"/>
</dbReference>
<gene>
    <name evidence="5" type="ORF">RF55_11990</name>
</gene>
<dbReference type="GO" id="GO:0046872">
    <property type="term" value="F:metal ion binding"/>
    <property type="evidence" value="ECO:0007669"/>
    <property type="project" value="InterPro"/>
</dbReference>
<evidence type="ECO:0000256" key="2">
    <source>
        <dbReference type="SAM" id="Coils"/>
    </source>
</evidence>
<evidence type="ECO:0000259" key="4">
    <source>
        <dbReference type="PROSITE" id="PS50067"/>
    </source>
</evidence>
<dbReference type="SMART" id="SM00355">
    <property type="entry name" value="ZnF_C2H2"/>
    <property type="match status" value="2"/>
</dbReference>
<dbReference type="GO" id="GO:0007018">
    <property type="term" value="P:microtubule-based movement"/>
    <property type="evidence" value="ECO:0007669"/>
    <property type="project" value="InterPro"/>
</dbReference>
<evidence type="ECO:0000256" key="3">
    <source>
        <dbReference type="SAM" id="MobiDB-lite"/>
    </source>
</evidence>
<keyword evidence="6" id="KW-1185">Reference proteome</keyword>
<dbReference type="InterPro" id="IPR036236">
    <property type="entry name" value="Znf_C2H2_sf"/>
</dbReference>
<protein>
    <submittedName>
        <fullName evidence="5">Nardilysin isoformx2</fullName>
    </submittedName>
</protein>
<dbReference type="PaxDb" id="67767-A0A0J7KE90"/>
<dbReference type="STRING" id="67767.A0A0J7KE90"/>
<evidence type="ECO:0000313" key="6">
    <source>
        <dbReference type="Proteomes" id="UP000036403"/>
    </source>
</evidence>
<organism evidence="5 6">
    <name type="scientific">Lasius niger</name>
    <name type="common">Black garden ant</name>
    <dbReference type="NCBI Taxonomy" id="67767"/>
    <lineage>
        <taxon>Eukaryota</taxon>
        <taxon>Metazoa</taxon>
        <taxon>Ecdysozoa</taxon>
        <taxon>Arthropoda</taxon>
        <taxon>Hexapoda</taxon>
        <taxon>Insecta</taxon>
        <taxon>Pterygota</taxon>
        <taxon>Neoptera</taxon>
        <taxon>Endopterygota</taxon>
        <taxon>Hymenoptera</taxon>
        <taxon>Apocrita</taxon>
        <taxon>Aculeata</taxon>
        <taxon>Formicoidea</taxon>
        <taxon>Formicidae</taxon>
        <taxon>Formicinae</taxon>
        <taxon>Lasius</taxon>
        <taxon>Lasius</taxon>
    </lineage>
</organism>
<evidence type="ECO:0000256" key="1">
    <source>
        <dbReference type="PROSITE-ProRule" id="PRU00283"/>
    </source>
</evidence>
<dbReference type="InterPro" id="IPR011249">
    <property type="entry name" value="Metalloenz_LuxS/M16"/>
</dbReference>
<dbReference type="GO" id="GO:0003777">
    <property type="term" value="F:microtubule motor activity"/>
    <property type="evidence" value="ECO:0007669"/>
    <property type="project" value="InterPro"/>
</dbReference>
<dbReference type="AlphaFoldDB" id="A0A0J7KE90"/>
<dbReference type="InterPro" id="IPR001752">
    <property type="entry name" value="Kinesin_motor_dom"/>
</dbReference>
<feature type="region of interest" description="Disordered" evidence="3">
    <location>
        <begin position="175"/>
        <end position="230"/>
    </location>
</feature>
<feature type="compositionally biased region" description="Basic and acidic residues" evidence="3">
    <location>
        <begin position="198"/>
        <end position="207"/>
    </location>
</feature>
<feature type="region of interest" description="Disordered" evidence="3">
    <location>
        <begin position="122"/>
        <end position="158"/>
    </location>
</feature>
<dbReference type="OrthoDB" id="952271at2759"/>
<comment type="caution">
    <text evidence="5">The sequence shown here is derived from an EMBL/GenBank/DDBJ whole genome shotgun (WGS) entry which is preliminary data.</text>
</comment>
<keyword evidence="2" id="KW-0175">Coiled coil</keyword>
<dbReference type="InterPro" id="IPR013087">
    <property type="entry name" value="Znf_C2H2_type"/>
</dbReference>
<dbReference type="PROSITE" id="PS50067">
    <property type="entry name" value="KINESIN_MOTOR_2"/>
    <property type="match status" value="1"/>
</dbReference>
<dbReference type="GO" id="GO:0005524">
    <property type="term" value="F:ATP binding"/>
    <property type="evidence" value="ECO:0007669"/>
    <property type="project" value="InterPro"/>
</dbReference>
<dbReference type="Proteomes" id="UP000036403">
    <property type="component" value="Unassembled WGS sequence"/>
</dbReference>
<sequence>MVDYPTLVTKMLFELMRERELEILYNSFIPPGDLMSDVKLYILKHIHYTDVDKYTALCDVNFETFQNFIKSFNNRLYIQCLVQGNMTQDAVLENSSSKNSKRNRTEESYNCETCGYSTNDKSNIINRHNSSPKHKNNVLGEGQSNEGQSSLQIPTETPDIIEKCRTKEYNCKTCDYRTNDKSNMNKHNNSKKHQNSPKNERKLEEKQSNNLEIPTEETLKKRSPKQNKNLEDRVKIEELCTSMTSLNEKYKTQERLISEQATEIITLKNDLENEIIERKKINENLSSLKEQLKTLSYDLELEKKKNENLSAIEEQLKTITHNINDWELGKEKINEQLQTLTSYNVNAENRVAQNIQKLKTNIKVFCRVRPTTPKEMEQKKT</sequence>
<dbReference type="GO" id="GO:0008017">
    <property type="term" value="F:microtubule binding"/>
    <property type="evidence" value="ECO:0007669"/>
    <property type="project" value="InterPro"/>
</dbReference>
<dbReference type="Pfam" id="PF12874">
    <property type="entry name" value="zf-met"/>
    <property type="match status" value="1"/>
</dbReference>
<accession>A0A0J7KE90</accession>
<name>A0A0J7KE90_LASNI</name>
<feature type="domain" description="Kinesin motor" evidence="4">
    <location>
        <begin position="361"/>
        <end position="381"/>
    </location>
</feature>